<dbReference type="AlphaFoldDB" id="A0A834X377"/>
<protein>
    <submittedName>
        <fullName evidence="1">Uncharacterized protein</fullName>
    </submittedName>
</protein>
<keyword evidence="2" id="KW-1185">Reference proteome</keyword>
<gene>
    <name evidence="1" type="ORF">G2W53_006180</name>
</gene>
<evidence type="ECO:0000313" key="2">
    <source>
        <dbReference type="Proteomes" id="UP000634136"/>
    </source>
</evidence>
<dbReference type="Proteomes" id="UP000634136">
    <property type="component" value="Unassembled WGS sequence"/>
</dbReference>
<accession>A0A834X377</accession>
<organism evidence="1 2">
    <name type="scientific">Senna tora</name>
    <dbReference type="NCBI Taxonomy" id="362788"/>
    <lineage>
        <taxon>Eukaryota</taxon>
        <taxon>Viridiplantae</taxon>
        <taxon>Streptophyta</taxon>
        <taxon>Embryophyta</taxon>
        <taxon>Tracheophyta</taxon>
        <taxon>Spermatophyta</taxon>
        <taxon>Magnoliopsida</taxon>
        <taxon>eudicotyledons</taxon>
        <taxon>Gunneridae</taxon>
        <taxon>Pentapetalae</taxon>
        <taxon>rosids</taxon>
        <taxon>fabids</taxon>
        <taxon>Fabales</taxon>
        <taxon>Fabaceae</taxon>
        <taxon>Caesalpinioideae</taxon>
        <taxon>Cassia clade</taxon>
        <taxon>Senna</taxon>
    </lineage>
</organism>
<reference evidence="1" key="1">
    <citation type="submission" date="2020-09" db="EMBL/GenBank/DDBJ databases">
        <title>Genome-Enabled Discovery of Anthraquinone Biosynthesis in Senna tora.</title>
        <authorList>
            <person name="Kang S.-H."/>
            <person name="Pandey R.P."/>
            <person name="Lee C.-M."/>
            <person name="Sim J.-S."/>
            <person name="Jeong J.-T."/>
            <person name="Choi B.-S."/>
            <person name="Jung M."/>
            <person name="Ginzburg D."/>
            <person name="Zhao K."/>
            <person name="Won S.Y."/>
            <person name="Oh T.-J."/>
            <person name="Yu Y."/>
            <person name="Kim N.-H."/>
            <person name="Lee O.R."/>
            <person name="Lee T.-H."/>
            <person name="Bashyal P."/>
            <person name="Kim T.-S."/>
            <person name="Lee W.-H."/>
            <person name="Kawkins C."/>
            <person name="Kim C.-K."/>
            <person name="Kim J.S."/>
            <person name="Ahn B.O."/>
            <person name="Rhee S.Y."/>
            <person name="Sohng J.K."/>
        </authorList>
    </citation>
    <scope>NUCLEOTIDE SEQUENCE</scope>
    <source>
        <tissue evidence="1">Leaf</tissue>
    </source>
</reference>
<comment type="caution">
    <text evidence="1">The sequence shown here is derived from an EMBL/GenBank/DDBJ whole genome shotgun (WGS) entry which is preliminary data.</text>
</comment>
<dbReference type="EMBL" id="JAAIUW010000003">
    <property type="protein sequence ID" value="KAF7837698.1"/>
    <property type="molecule type" value="Genomic_DNA"/>
</dbReference>
<evidence type="ECO:0000313" key="1">
    <source>
        <dbReference type="EMBL" id="KAF7837698.1"/>
    </source>
</evidence>
<proteinExistence type="predicted"/>
<sequence>MRVERKAGVVTCRRAEASLWPLEFGGTHVPHPQKQKGPCSHIHNRFPVKFARRGEVWVPPAVLVAINALRNHRRAYASVGIDKCRSSSKVGNLPYPSCCPNSQPFK</sequence>
<name>A0A834X377_9FABA</name>